<dbReference type="InterPro" id="IPR017937">
    <property type="entry name" value="Thioredoxin_CS"/>
</dbReference>
<evidence type="ECO:0000256" key="2">
    <source>
        <dbReference type="ARBA" id="ARBA00022448"/>
    </source>
</evidence>
<comment type="caution">
    <text evidence="8">The sequence shown here is derived from an EMBL/GenBank/DDBJ whole genome shotgun (WGS) entry which is preliminary data.</text>
</comment>
<evidence type="ECO:0000256" key="5">
    <source>
        <dbReference type="ARBA" id="ARBA00023284"/>
    </source>
</evidence>
<dbReference type="NCBIfam" id="TIGR01068">
    <property type="entry name" value="thioredoxin"/>
    <property type="match status" value="1"/>
</dbReference>
<evidence type="ECO:0000259" key="7">
    <source>
        <dbReference type="PROSITE" id="PS51352"/>
    </source>
</evidence>
<dbReference type="PROSITE" id="PS51352">
    <property type="entry name" value="THIOREDOXIN_2"/>
    <property type="match status" value="1"/>
</dbReference>
<reference evidence="8 9" key="1">
    <citation type="submission" date="2017-08" db="EMBL/GenBank/DDBJ databases">
        <title>Infants hospitalized years apart are colonized by the same room-sourced microbial strains.</title>
        <authorList>
            <person name="Brooks B."/>
            <person name="Olm M.R."/>
            <person name="Firek B.A."/>
            <person name="Baker R."/>
            <person name="Thomas B.C."/>
            <person name="Morowitz M.J."/>
            <person name="Banfield J.F."/>
        </authorList>
    </citation>
    <scope>NUCLEOTIDE SEQUENCE [LARGE SCALE GENOMIC DNA]</scope>
    <source>
        <strain evidence="8">S2_003_000_R2_14</strain>
    </source>
</reference>
<accession>A0A2W5UVL8</accession>
<sequence length="129" mass="13861">MANGTLELTEKNFEDTLKKGGILIIDFWAAWCGPCKAFAPTFEAAAGKHEDITFAKVNTDVEKGLAQAFEIRGIPTLAIFRDGILLGQNSGALPAAAFEQVIEQVRGVDMNKVKAEVAAAQAKQEQPRA</sequence>
<dbReference type="PANTHER" id="PTHR45663">
    <property type="entry name" value="GEO12009P1"/>
    <property type="match status" value="1"/>
</dbReference>
<dbReference type="Pfam" id="PF00085">
    <property type="entry name" value="Thioredoxin"/>
    <property type="match status" value="1"/>
</dbReference>
<dbReference type="PANTHER" id="PTHR45663:SF40">
    <property type="entry name" value="THIOREDOXIN 2"/>
    <property type="match status" value="1"/>
</dbReference>
<gene>
    <name evidence="8" type="primary">trxA</name>
    <name evidence="8" type="ORF">DI536_27405</name>
</gene>
<keyword evidence="4" id="KW-1015">Disulfide bond</keyword>
<dbReference type="GO" id="GO:0005829">
    <property type="term" value="C:cytosol"/>
    <property type="evidence" value="ECO:0007669"/>
    <property type="project" value="TreeGrafter"/>
</dbReference>
<comment type="similarity">
    <text evidence="1">Belongs to the thioredoxin family.</text>
</comment>
<evidence type="ECO:0000313" key="9">
    <source>
        <dbReference type="Proteomes" id="UP000249061"/>
    </source>
</evidence>
<dbReference type="SUPFAM" id="SSF52833">
    <property type="entry name" value="Thioredoxin-like"/>
    <property type="match status" value="1"/>
</dbReference>
<dbReference type="EMBL" id="QFQP01000031">
    <property type="protein sequence ID" value="PZR07384.1"/>
    <property type="molecule type" value="Genomic_DNA"/>
</dbReference>
<name>A0A2W5UVL8_9BACT</name>
<feature type="domain" description="Thioredoxin" evidence="7">
    <location>
        <begin position="1"/>
        <end position="107"/>
    </location>
</feature>
<organism evidence="8 9">
    <name type="scientific">Archangium gephyra</name>
    <dbReference type="NCBI Taxonomy" id="48"/>
    <lineage>
        <taxon>Bacteria</taxon>
        <taxon>Pseudomonadati</taxon>
        <taxon>Myxococcota</taxon>
        <taxon>Myxococcia</taxon>
        <taxon>Myxococcales</taxon>
        <taxon>Cystobacterineae</taxon>
        <taxon>Archangiaceae</taxon>
        <taxon>Archangium</taxon>
    </lineage>
</organism>
<dbReference type="PROSITE" id="PS00194">
    <property type="entry name" value="THIOREDOXIN_1"/>
    <property type="match status" value="1"/>
</dbReference>
<dbReference type="CDD" id="cd02947">
    <property type="entry name" value="TRX_family"/>
    <property type="match status" value="1"/>
</dbReference>
<dbReference type="AlphaFoldDB" id="A0A2W5UVL8"/>
<keyword evidence="5" id="KW-0676">Redox-active center</keyword>
<dbReference type="InterPro" id="IPR036249">
    <property type="entry name" value="Thioredoxin-like_sf"/>
</dbReference>
<evidence type="ECO:0000313" key="8">
    <source>
        <dbReference type="EMBL" id="PZR07384.1"/>
    </source>
</evidence>
<evidence type="ECO:0000256" key="6">
    <source>
        <dbReference type="NCBIfam" id="TIGR01068"/>
    </source>
</evidence>
<keyword evidence="3" id="KW-0249">Electron transport</keyword>
<dbReference type="GO" id="GO:0015035">
    <property type="term" value="F:protein-disulfide reductase activity"/>
    <property type="evidence" value="ECO:0007669"/>
    <property type="project" value="UniProtKB-UniRule"/>
</dbReference>
<evidence type="ECO:0000256" key="3">
    <source>
        <dbReference type="ARBA" id="ARBA00022982"/>
    </source>
</evidence>
<protein>
    <recommendedName>
        <fullName evidence="6">Thioredoxin</fullName>
    </recommendedName>
</protein>
<dbReference type="Gene3D" id="3.40.30.10">
    <property type="entry name" value="Glutaredoxin"/>
    <property type="match status" value="1"/>
</dbReference>
<proteinExistence type="inferred from homology"/>
<dbReference type="InterPro" id="IPR005746">
    <property type="entry name" value="Thioredoxin"/>
</dbReference>
<dbReference type="InterPro" id="IPR013766">
    <property type="entry name" value="Thioredoxin_domain"/>
</dbReference>
<evidence type="ECO:0000256" key="1">
    <source>
        <dbReference type="ARBA" id="ARBA00008987"/>
    </source>
</evidence>
<dbReference type="Proteomes" id="UP000249061">
    <property type="component" value="Unassembled WGS sequence"/>
</dbReference>
<evidence type="ECO:0000256" key="4">
    <source>
        <dbReference type="ARBA" id="ARBA00023157"/>
    </source>
</evidence>
<dbReference type="PRINTS" id="PR00421">
    <property type="entry name" value="THIOREDOXIN"/>
</dbReference>
<keyword evidence="2" id="KW-0813">Transport</keyword>